<keyword evidence="5" id="KW-0460">Magnesium</keyword>
<dbReference type="PANTHER" id="PTHR20854">
    <property type="entry name" value="INOSITOL MONOPHOSPHATASE"/>
    <property type="match status" value="1"/>
</dbReference>
<feature type="binding site" evidence="5">
    <location>
        <position position="87"/>
    </location>
    <ligand>
        <name>Mg(2+)</name>
        <dbReference type="ChEBI" id="CHEBI:18420"/>
        <label>1</label>
        <note>catalytic</note>
    </ligand>
</feature>
<dbReference type="GO" id="GO:0042132">
    <property type="term" value="F:fructose 1,6-bisphosphate 1-phosphatase activity"/>
    <property type="evidence" value="ECO:0007669"/>
    <property type="project" value="UniProtKB-EC"/>
</dbReference>
<reference evidence="6 7" key="1">
    <citation type="journal article" date="2019" name="Int. J. Syst. Evol. Microbiol.">
        <title>The Global Catalogue of Microorganisms (GCM) 10K type strain sequencing project: providing services to taxonomists for standard genome sequencing and annotation.</title>
        <authorList>
            <consortium name="The Broad Institute Genomics Platform"/>
            <consortium name="The Broad Institute Genome Sequencing Center for Infectious Disease"/>
            <person name="Wu L."/>
            <person name="Ma J."/>
        </authorList>
    </citation>
    <scope>NUCLEOTIDE SEQUENCE [LARGE SCALE GENOMIC DNA]</scope>
    <source>
        <strain evidence="6 7">XZGYJ-43</strain>
    </source>
</reference>
<comment type="catalytic activity">
    <reaction evidence="1">
        <text>beta-D-fructose 1,6-bisphosphate + H2O = beta-D-fructose 6-phosphate + phosphate</text>
        <dbReference type="Rhea" id="RHEA:11064"/>
        <dbReference type="ChEBI" id="CHEBI:15377"/>
        <dbReference type="ChEBI" id="CHEBI:32966"/>
        <dbReference type="ChEBI" id="CHEBI:43474"/>
        <dbReference type="ChEBI" id="CHEBI:57634"/>
        <dbReference type="EC" id="3.1.3.11"/>
    </reaction>
</comment>
<keyword evidence="7" id="KW-1185">Reference proteome</keyword>
<evidence type="ECO:0000256" key="1">
    <source>
        <dbReference type="ARBA" id="ARBA00001273"/>
    </source>
</evidence>
<dbReference type="PRINTS" id="PR00377">
    <property type="entry name" value="IMPHPHTASES"/>
</dbReference>
<dbReference type="SUPFAM" id="SSF56655">
    <property type="entry name" value="Carbohydrate phosphatase"/>
    <property type="match status" value="1"/>
</dbReference>
<evidence type="ECO:0000313" key="7">
    <source>
        <dbReference type="Proteomes" id="UP001596447"/>
    </source>
</evidence>
<organism evidence="6 7">
    <name type="scientific">Halospeciosus flavus</name>
    <dbReference type="NCBI Taxonomy" id="3032283"/>
    <lineage>
        <taxon>Archaea</taxon>
        <taxon>Methanobacteriati</taxon>
        <taxon>Methanobacteriota</taxon>
        <taxon>Stenosarchaea group</taxon>
        <taxon>Halobacteria</taxon>
        <taxon>Halobacteriales</taxon>
        <taxon>Halobacteriaceae</taxon>
        <taxon>Halospeciosus</taxon>
    </lineage>
</organism>
<protein>
    <recommendedName>
        <fullName evidence="2">fructose-bisphosphatase</fullName>
        <ecNumber evidence="2">3.1.3.11</ecNumber>
    </recommendedName>
</protein>
<keyword evidence="3" id="KW-0119">Carbohydrate metabolism</keyword>
<comment type="cofactor">
    <cofactor evidence="5">
        <name>Mg(2+)</name>
        <dbReference type="ChEBI" id="CHEBI:18420"/>
    </cofactor>
</comment>
<dbReference type="EMBL" id="JBHTAR010000011">
    <property type="protein sequence ID" value="MFC7199064.1"/>
    <property type="molecule type" value="Genomic_DNA"/>
</dbReference>
<dbReference type="RefSeq" id="WP_279529011.1">
    <property type="nucleotide sequence ID" value="NZ_CP122312.1"/>
</dbReference>
<dbReference type="EC" id="3.1.3.11" evidence="2"/>
<evidence type="ECO:0000256" key="2">
    <source>
        <dbReference type="ARBA" id="ARBA00013093"/>
    </source>
</evidence>
<comment type="similarity">
    <text evidence="4">Belongs to the inositol monophosphatase superfamily. FBPase class 4 family.</text>
</comment>
<keyword evidence="5" id="KW-0479">Metal-binding</keyword>
<sequence length="266" mass="28199">MTDHTERALVAERAAHAGAEVAAAGFRSGIAVETKGNKTDYVTQADRDAQARVIESLREEFPEDAVVGEEEDALKEVPESGPVWVVDPIDGTNNFVADIQIWATSVAAVVDGEPVAAANVLPALDDVYVSSEAGATLNGAPISVSEREDPETFVVAPTIWWDFDRRDEYADACRAIVERFGDMRRFGCAQATLSMVAAGQLEGTLTNVEVNPWDSVAGVHLVRQAGGTVTDVHGDRWVPGSDGLVASNGTAHDELLAAAQEIGANE</sequence>
<dbReference type="InterPro" id="IPR000760">
    <property type="entry name" value="Inositol_monophosphatase-like"/>
</dbReference>
<name>A0ABD5Z1Q0_9EURY</name>
<evidence type="ECO:0000256" key="4">
    <source>
        <dbReference type="ARBA" id="ARBA00038103"/>
    </source>
</evidence>
<feature type="binding site" evidence="5">
    <location>
        <position position="214"/>
    </location>
    <ligand>
        <name>Mg(2+)</name>
        <dbReference type="ChEBI" id="CHEBI:18420"/>
        <label>1</label>
        <note>catalytic</note>
    </ligand>
</feature>
<dbReference type="PANTHER" id="PTHR20854:SF4">
    <property type="entry name" value="INOSITOL-1-MONOPHOSPHATASE-RELATED"/>
    <property type="match status" value="1"/>
</dbReference>
<feature type="binding site" evidence="5">
    <location>
        <position position="69"/>
    </location>
    <ligand>
        <name>Mg(2+)</name>
        <dbReference type="ChEBI" id="CHEBI:18420"/>
        <label>1</label>
        <note>catalytic</note>
    </ligand>
</feature>
<accession>A0ABD5Z1Q0</accession>
<evidence type="ECO:0000256" key="3">
    <source>
        <dbReference type="ARBA" id="ARBA00023277"/>
    </source>
</evidence>
<dbReference type="AlphaFoldDB" id="A0ABD5Z1Q0"/>
<proteinExistence type="inferred from homology"/>
<comment type="caution">
    <text evidence="6">The sequence shown here is derived from an EMBL/GenBank/DDBJ whole genome shotgun (WGS) entry which is preliminary data.</text>
</comment>
<feature type="binding site" evidence="5">
    <location>
        <position position="90"/>
    </location>
    <ligand>
        <name>Mg(2+)</name>
        <dbReference type="ChEBI" id="CHEBI:18420"/>
        <label>2</label>
    </ligand>
</feature>
<gene>
    <name evidence="6" type="ORF">ACFQJ9_06485</name>
</gene>
<evidence type="ECO:0000313" key="6">
    <source>
        <dbReference type="EMBL" id="MFC7199064.1"/>
    </source>
</evidence>
<dbReference type="Pfam" id="PF00459">
    <property type="entry name" value="Inositol_P"/>
    <property type="match status" value="1"/>
</dbReference>
<dbReference type="Gene3D" id="3.40.190.80">
    <property type="match status" value="1"/>
</dbReference>
<dbReference type="Proteomes" id="UP001596447">
    <property type="component" value="Unassembled WGS sequence"/>
</dbReference>
<evidence type="ECO:0000256" key="5">
    <source>
        <dbReference type="PIRSR" id="PIRSR600760-2"/>
    </source>
</evidence>
<dbReference type="CDD" id="cd01637">
    <property type="entry name" value="IMPase_like"/>
    <property type="match status" value="1"/>
</dbReference>
<dbReference type="Gene3D" id="3.30.540.10">
    <property type="entry name" value="Fructose-1,6-Bisphosphatase, subunit A, domain 1"/>
    <property type="match status" value="1"/>
</dbReference>
<feature type="binding site" evidence="5">
    <location>
        <position position="89"/>
    </location>
    <ligand>
        <name>Mg(2+)</name>
        <dbReference type="ChEBI" id="CHEBI:18420"/>
        <label>1</label>
        <note>catalytic</note>
    </ligand>
</feature>